<dbReference type="InterPro" id="IPR014036">
    <property type="entry name" value="DeoR-like_C"/>
</dbReference>
<evidence type="ECO:0000313" key="4">
    <source>
        <dbReference type="EMBL" id="AJE22934.1"/>
    </source>
</evidence>
<proteinExistence type="predicted"/>
<dbReference type="InterPro" id="IPR050313">
    <property type="entry name" value="Carb_Metab_HTH_regulators"/>
</dbReference>
<feature type="domain" description="HTH deoR-type" evidence="3">
    <location>
        <begin position="6"/>
        <end position="61"/>
    </location>
</feature>
<protein>
    <submittedName>
        <fullName evidence="4">Transcriptional regulatory protein, DeoR family</fullName>
    </submittedName>
</protein>
<keyword evidence="1" id="KW-0805">Transcription regulation</keyword>
<accession>A0A0C4WQJ4</accession>
<dbReference type="PANTHER" id="PTHR30363">
    <property type="entry name" value="HTH-TYPE TRANSCRIPTIONAL REGULATOR SRLR-RELATED"/>
    <property type="match status" value="1"/>
</dbReference>
<dbReference type="KEGG" id="acx:Achr_35380"/>
<keyword evidence="5" id="KW-1185">Reference proteome</keyword>
<dbReference type="InterPro" id="IPR001034">
    <property type="entry name" value="DeoR_HTH"/>
</dbReference>
<dbReference type="SUPFAM" id="SSF100950">
    <property type="entry name" value="NagB/RpiA/CoA transferase-like"/>
    <property type="match status" value="1"/>
</dbReference>
<dbReference type="STRING" id="1328314.Achr_35380"/>
<dbReference type="InterPro" id="IPR037171">
    <property type="entry name" value="NagB/RpiA_transferase-like"/>
</dbReference>
<dbReference type="Proteomes" id="UP000068210">
    <property type="component" value="Chromosome"/>
</dbReference>
<sequence length="259" mass="28359">MIAVTQEERLDVIAGLLERQQRITLDEICQHFGISRDSARRDLIKLTGQPRFQRIRGGARLFEPAPEPLPFLQRPRNEIKTALARRTLEVLRPGASLYLDGGSTLLELARLLAVQSRPFSLVSAALDALQLLSQNPALDLHGLGGEFDPLQRMLLGAETERQLGQFRLQHAVMGICALNEHGLSAPTAAEAALKRRAIAQSEHLIAVGSADKFAQQQLHQVCDLARLDLLICDALPAGPLRQALADLETPIVTLEASVD</sequence>
<dbReference type="EMBL" id="CP010415">
    <property type="protein sequence ID" value="AJE22934.1"/>
    <property type="molecule type" value="Genomic_DNA"/>
</dbReference>
<keyword evidence="2" id="KW-0804">Transcription</keyword>
<evidence type="ECO:0000256" key="2">
    <source>
        <dbReference type="ARBA" id="ARBA00023163"/>
    </source>
</evidence>
<dbReference type="PANTHER" id="PTHR30363:SF51">
    <property type="entry name" value="HTH-TYPE TRANSCRIPTIONAL REPRESSOR GLCR"/>
    <property type="match status" value="1"/>
</dbReference>
<evidence type="ECO:0000313" key="5">
    <source>
        <dbReference type="Proteomes" id="UP000068210"/>
    </source>
</evidence>
<dbReference type="Pfam" id="PF08220">
    <property type="entry name" value="HTH_DeoR"/>
    <property type="match status" value="1"/>
</dbReference>
<dbReference type="Pfam" id="PF00455">
    <property type="entry name" value="DeoRC"/>
    <property type="match status" value="1"/>
</dbReference>
<evidence type="ECO:0000256" key="1">
    <source>
        <dbReference type="ARBA" id="ARBA00023015"/>
    </source>
</evidence>
<reference evidence="4 5" key="1">
    <citation type="journal article" date="2015" name="PLoS ONE">
        <title>Azotobacter Genomes: The Genome of Azotobacter chroococcum NCIMB 8003 (ATCC 4412).</title>
        <authorList>
            <person name="Robson R.L."/>
            <person name="Jones R."/>
            <person name="Robson R.M."/>
            <person name="Schwartz A."/>
            <person name="Richardson T.H."/>
        </authorList>
    </citation>
    <scope>NUCLEOTIDE SEQUENCE [LARGE SCALE GENOMIC DNA]</scope>
    <source>
        <strain evidence="4 5">NCIMB 8003</strain>
    </source>
</reference>
<evidence type="ECO:0000259" key="3">
    <source>
        <dbReference type="PROSITE" id="PS51000"/>
    </source>
</evidence>
<name>A0A0C4WQJ4_9GAMM</name>
<dbReference type="SUPFAM" id="SSF46785">
    <property type="entry name" value="Winged helix' DNA-binding domain"/>
    <property type="match status" value="1"/>
</dbReference>
<organism evidence="4 5">
    <name type="scientific">Azotobacter chroococcum NCIMB 8003</name>
    <dbReference type="NCBI Taxonomy" id="1328314"/>
    <lineage>
        <taxon>Bacteria</taxon>
        <taxon>Pseudomonadati</taxon>
        <taxon>Pseudomonadota</taxon>
        <taxon>Gammaproteobacteria</taxon>
        <taxon>Pseudomonadales</taxon>
        <taxon>Pseudomonadaceae</taxon>
        <taxon>Azotobacter</taxon>
    </lineage>
</organism>
<dbReference type="HOGENOM" id="CLU_060699_2_0_6"/>
<dbReference type="InterPro" id="IPR036390">
    <property type="entry name" value="WH_DNA-bd_sf"/>
</dbReference>
<dbReference type="RefSeq" id="WP_039806198.1">
    <property type="nucleotide sequence ID" value="NZ_CP010415.1"/>
</dbReference>
<dbReference type="GO" id="GO:0003700">
    <property type="term" value="F:DNA-binding transcription factor activity"/>
    <property type="evidence" value="ECO:0007669"/>
    <property type="project" value="InterPro"/>
</dbReference>
<dbReference type="SMART" id="SM01134">
    <property type="entry name" value="DeoRC"/>
    <property type="match status" value="1"/>
</dbReference>
<dbReference type="PROSITE" id="PS51000">
    <property type="entry name" value="HTH_DEOR_2"/>
    <property type="match status" value="1"/>
</dbReference>
<gene>
    <name evidence="4" type="ORF">Achr_35380</name>
</gene>
<dbReference type="AlphaFoldDB" id="A0A0C4WQJ4"/>
<dbReference type="SMART" id="SM00420">
    <property type="entry name" value="HTH_DEOR"/>
    <property type="match status" value="1"/>
</dbReference>